<protein>
    <submittedName>
        <fullName evidence="1">Uncharacterized protein</fullName>
    </submittedName>
</protein>
<comment type="caution">
    <text evidence="1">The sequence shown here is derived from an EMBL/GenBank/DDBJ whole genome shotgun (WGS) entry which is preliminary data.</text>
</comment>
<dbReference type="PANTHER" id="PTHR46586:SF3">
    <property type="entry name" value="ANKYRIN REPEAT-CONTAINING PROTEIN"/>
    <property type="match status" value="1"/>
</dbReference>
<organism evidence="1 2">
    <name type="scientific">Phytophthora pseudosyringae</name>
    <dbReference type="NCBI Taxonomy" id="221518"/>
    <lineage>
        <taxon>Eukaryota</taxon>
        <taxon>Sar</taxon>
        <taxon>Stramenopiles</taxon>
        <taxon>Oomycota</taxon>
        <taxon>Peronosporomycetes</taxon>
        <taxon>Peronosporales</taxon>
        <taxon>Peronosporaceae</taxon>
        <taxon>Phytophthora</taxon>
    </lineage>
</organism>
<dbReference type="AlphaFoldDB" id="A0A8T1VJG7"/>
<dbReference type="PANTHER" id="PTHR46586">
    <property type="entry name" value="ANKYRIN REPEAT-CONTAINING PROTEIN"/>
    <property type="match status" value="1"/>
</dbReference>
<dbReference type="Proteomes" id="UP000694044">
    <property type="component" value="Unassembled WGS sequence"/>
</dbReference>
<name>A0A8T1VJG7_9STRA</name>
<evidence type="ECO:0000313" key="1">
    <source>
        <dbReference type="EMBL" id="KAG7381231.1"/>
    </source>
</evidence>
<dbReference type="OrthoDB" id="120242at2759"/>
<sequence length="220" mass="24582">MKKSAFVLSGAQRTWQLQSQSDAVTWFGGCWKTCRMEFTTKIGHCELQLPMVTSLWQIGKARWLDAKGQLEVAIGLVAVAADQGRLNVVRWLIDRDADDTVEKHLTDLGGEVSLSIHHAAVNGHSEVAKYLRVRAEKPTNSLQRGLERAGYRRNMEELYQQLGVSMRAAPVTAITLGLAAENGHLEVVQWLYAEYSQEVDEATANNGTPEIHEWILENNP</sequence>
<accession>A0A8T1VJG7</accession>
<dbReference type="InterPro" id="IPR052050">
    <property type="entry name" value="SecEffector_AnkRepeat"/>
</dbReference>
<dbReference type="EMBL" id="JAGDFM010000255">
    <property type="protein sequence ID" value="KAG7381231.1"/>
    <property type="molecule type" value="Genomic_DNA"/>
</dbReference>
<gene>
    <name evidence="1" type="ORF">PHYPSEUDO_006275</name>
</gene>
<evidence type="ECO:0000313" key="2">
    <source>
        <dbReference type="Proteomes" id="UP000694044"/>
    </source>
</evidence>
<proteinExistence type="predicted"/>
<reference evidence="1" key="1">
    <citation type="submission" date="2021-02" db="EMBL/GenBank/DDBJ databases">
        <authorList>
            <person name="Palmer J.M."/>
        </authorList>
    </citation>
    <scope>NUCLEOTIDE SEQUENCE</scope>
    <source>
        <strain evidence="1">SCRP734</strain>
    </source>
</reference>
<keyword evidence="2" id="KW-1185">Reference proteome</keyword>